<proteinExistence type="predicted"/>
<evidence type="ECO:0000256" key="1">
    <source>
        <dbReference type="SAM" id="MobiDB-lite"/>
    </source>
</evidence>
<gene>
    <name evidence="2" type="ORF">CHRIB12_LOCUS17593</name>
</gene>
<feature type="region of interest" description="Disordered" evidence="1">
    <location>
        <begin position="46"/>
        <end position="69"/>
    </location>
</feature>
<name>A0A915ZL23_9GLOM</name>
<organism evidence="2 3">
    <name type="scientific">Rhizophagus irregularis</name>
    <dbReference type="NCBI Taxonomy" id="588596"/>
    <lineage>
        <taxon>Eukaryota</taxon>
        <taxon>Fungi</taxon>
        <taxon>Fungi incertae sedis</taxon>
        <taxon>Mucoromycota</taxon>
        <taxon>Glomeromycotina</taxon>
        <taxon>Glomeromycetes</taxon>
        <taxon>Glomerales</taxon>
        <taxon>Glomeraceae</taxon>
        <taxon>Rhizophagus</taxon>
    </lineage>
</organism>
<sequence length="129" mass="14587">MLSLQKGMVKGRPVALKAHLANECLACSENISKYWHDKLAENTVNYTQKMDSSQDQDQDQTPAPQPRYKQTKIVNHFSSDNPLPLEISSRIDCSLLKAWVMAGIPFEVIENPFILDLFKILNPAYIPPS</sequence>
<accession>A0A915ZL23</accession>
<dbReference type="OrthoDB" id="2443898at2759"/>
<dbReference type="Proteomes" id="UP000684084">
    <property type="component" value="Unassembled WGS sequence"/>
</dbReference>
<comment type="caution">
    <text evidence="2">The sequence shown here is derived from an EMBL/GenBank/DDBJ whole genome shotgun (WGS) entry which is preliminary data.</text>
</comment>
<evidence type="ECO:0000313" key="3">
    <source>
        <dbReference type="Proteomes" id="UP000684084"/>
    </source>
</evidence>
<dbReference type="AlphaFoldDB" id="A0A915ZL23"/>
<evidence type="ECO:0000313" key="2">
    <source>
        <dbReference type="EMBL" id="CAB5381551.1"/>
    </source>
</evidence>
<dbReference type="EMBL" id="CAGKOT010000044">
    <property type="protein sequence ID" value="CAB5381551.1"/>
    <property type="molecule type" value="Genomic_DNA"/>
</dbReference>
<reference evidence="2" key="1">
    <citation type="submission" date="2020-05" db="EMBL/GenBank/DDBJ databases">
        <authorList>
            <person name="Rincon C."/>
            <person name="Sanders R I."/>
            <person name="Robbins C."/>
            <person name="Chaturvedi A."/>
        </authorList>
    </citation>
    <scope>NUCLEOTIDE SEQUENCE</scope>
    <source>
        <strain evidence="2">CHB12</strain>
    </source>
</reference>
<protein>
    <submittedName>
        <fullName evidence="2">Uncharacterized protein</fullName>
    </submittedName>
</protein>